<reference evidence="1 2" key="1">
    <citation type="submission" date="2023-10" db="EMBL/GenBank/DDBJ databases">
        <title>Rubellicoccus peritrichatus gen. nov., sp. nov., isolated from an algae of coral reef tank.</title>
        <authorList>
            <person name="Luo J."/>
        </authorList>
    </citation>
    <scope>NUCLEOTIDE SEQUENCE [LARGE SCALE GENOMIC DNA]</scope>
    <source>
        <strain evidence="1 2">CR14</strain>
    </source>
</reference>
<dbReference type="Proteomes" id="UP001304300">
    <property type="component" value="Chromosome"/>
</dbReference>
<evidence type="ECO:0000313" key="1">
    <source>
        <dbReference type="EMBL" id="WOO43492.1"/>
    </source>
</evidence>
<gene>
    <name evidence="1" type="ORF">RZN69_10360</name>
</gene>
<keyword evidence="2" id="KW-1185">Reference proteome</keyword>
<protein>
    <submittedName>
        <fullName evidence="1">Uncharacterized protein</fullName>
    </submittedName>
</protein>
<organism evidence="1 2">
    <name type="scientific">Rubellicoccus peritrichatus</name>
    <dbReference type="NCBI Taxonomy" id="3080537"/>
    <lineage>
        <taxon>Bacteria</taxon>
        <taxon>Pseudomonadati</taxon>
        <taxon>Verrucomicrobiota</taxon>
        <taxon>Opitutia</taxon>
        <taxon>Puniceicoccales</taxon>
        <taxon>Cerasicoccaceae</taxon>
        <taxon>Rubellicoccus</taxon>
    </lineage>
</organism>
<dbReference type="KEGG" id="puo:RZN69_10360"/>
<dbReference type="EMBL" id="CP136920">
    <property type="protein sequence ID" value="WOO43492.1"/>
    <property type="molecule type" value="Genomic_DNA"/>
</dbReference>
<accession>A0AAQ3LEY4</accession>
<dbReference type="AlphaFoldDB" id="A0AAQ3LEY4"/>
<name>A0AAQ3LEY4_9BACT</name>
<dbReference type="RefSeq" id="WP_317836049.1">
    <property type="nucleotide sequence ID" value="NZ_CP136920.1"/>
</dbReference>
<proteinExistence type="predicted"/>
<sequence length="183" mass="19769">MQIDITRATTFFAGIILGAAVACAEPIVDARFDQSFLTADFEGEWAGLPVESEEDSPVQVNAESETVVFSNTDEVSAAVTQSLTESSLPNPLFVSYSLFPTGRSVVFGVAESETADVVLIENGQDQGYRTGMICEVLNADGKVGEIILVEVRSDRAAGLITQLEDNRVIRFGDDVRIKPVQYL</sequence>
<dbReference type="PROSITE" id="PS51257">
    <property type="entry name" value="PROKAR_LIPOPROTEIN"/>
    <property type="match status" value="1"/>
</dbReference>
<evidence type="ECO:0000313" key="2">
    <source>
        <dbReference type="Proteomes" id="UP001304300"/>
    </source>
</evidence>